<dbReference type="EMBL" id="AYJU01000017">
    <property type="protein sequence ID" value="EST53861.1"/>
    <property type="molecule type" value="Genomic_DNA"/>
</dbReference>
<dbReference type="RefSeq" id="WP_023557608.1">
    <property type="nucleotide sequence ID" value="NZ_KI629785.1"/>
</dbReference>
<dbReference type="Proteomes" id="UP000017973">
    <property type="component" value="Unassembled WGS sequence"/>
</dbReference>
<gene>
    <name evidence="1" type="ORF">T458_18810</name>
</gene>
<reference evidence="1 2" key="1">
    <citation type="journal article" date="2014" name="Genome Announc.">
        <title>Draft Genome Sequence of Brevibacillus panacihumi Strain W25, a Halotolerant Hydrocarbon-Degrading Bacterium.</title>
        <authorList>
            <person name="Wang X."/>
            <person name="Jin D."/>
            <person name="Zhou L."/>
            <person name="Wu L."/>
            <person name="An W."/>
            <person name="Chen Y."/>
            <person name="Zhao L."/>
        </authorList>
    </citation>
    <scope>NUCLEOTIDE SEQUENCE [LARGE SCALE GENOMIC DNA]</scope>
    <source>
        <strain evidence="1 2">W25</strain>
    </source>
</reference>
<name>V6M5H9_9BACL</name>
<dbReference type="OrthoDB" id="2476737at2"/>
<dbReference type="STRING" id="1408254.T458_18810"/>
<protein>
    <submittedName>
        <fullName evidence="1">Uncharacterized protein</fullName>
    </submittedName>
</protein>
<sequence length="146" mass="16676">MNKWLPLGLLVVFIFIFFTWLTLPTPTEEIDLQDFLHTDFSGINKMEVRFGDGNRMAIEEASTINTIVATLKGIRLKKLHSQSPESVGYLYYMDISSDSQTVRYSKFVHDEHATYQSIGPKSKELDELIVKMGREKIPGLLSGIEF</sequence>
<dbReference type="eggNOG" id="ENOG5033P20">
    <property type="taxonomic scope" value="Bacteria"/>
</dbReference>
<comment type="caution">
    <text evidence="1">The sequence shown here is derived from an EMBL/GenBank/DDBJ whole genome shotgun (WGS) entry which is preliminary data.</text>
</comment>
<evidence type="ECO:0000313" key="1">
    <source>
        <dbReference type="EMBL" id="EST53861.1"/>
    </source>
</evidence>
<dbReference type="AlphaFoldDB" id="V6M5H9"/>
<evidence type="ECO:0000313" key="2">
    <source>
        <dbReference type="Proteomes" id="UP000017973"/>
    </source>
</evidence>
<dbReference type="HOGENOM" id="CLU_1773863_0_0_9"/>
<organism evidence="1 2">
    <name type="scientific">Brevibacillus panacihumi W25</name>
    <dbReference type="NCBI Taxonomy" id="1408254"/>
    <lineage>
        <taxon>Bacteria</taxon>
        <taxon>Bacillati</taxon>
        <taxon>Bacillota</taxon>
        <taxon>Bacilli</taxon>
        <taxon>Bacillales</taxon>
        <taxon>Paenibacillaceae</taxon>
        <taxon>Brevibacillus</taxon>
    </lineage>
</organism>
<accession>V6M5H9</accession>
<proteinExistence type="predicted"/>
<keyword evidence="2" id="KW-1185">Reference proteome</keyword>